<evidence type="ECO:0000256" key="12">
    <source>
        <dbReference type="HAMAP-Rule" id="MF_00188"/>
    </source>
</evidence>
<keyword evidence="11 12" id="KW-0472">Membrane</keyword>
<reference evidence="14 15" key="1">
    <citation type="submission" date="2020-05" db="EMBL/GenBank/DDBJ databases">
        <title>Complete genome sequence of of a novel Thermoleptolyngbya strain isolated from hot springs of Ganzi, Sichuan China.</title>
        <authorList>
            <person name="Tang J."/>
            <person name="Daroch M."/>
            <person name="Li L."/>
            <person name="Waleron K."/>
            <person name="Waleron M."/>
            <person name="Waleron M."/>
        </authorList>
    </citation>
    <scope>NUCLEOTIDE SEQUENCE [LARGE SCALE GENOMIC DNA]</scope>
    <source>
        <strain evidence="14 15">PKUAC-SCTA183</strain>
    </source>
</reference>
<dbReference type="GO" id="GO:0008270">
    <property type="term" value="F:zinc ion binding"/>
    <property type="evidence" value="ECO:0007669"/>
    <property type="project" value="UniProtKB-UniRule"/>
</dbReference>
<keyword evidence="8 12" id="KW-0862">Zinc</keyword>
<dbReference type="GO" id="GO:0004222">
    <property type="term" value="F:metalloendopeptidase activity"/>
    <property type="evidence" value="ECO:0007669"/>
    <property type="project" value="UniProtKB-UniRule"/>
</dbReference>
<keyword evidence="9 12" id="KW-1133">Transmembrane helix</keyword>
<dbReference type="PANTHER" id="PTHR43221">
    <property type="entry name" value="PROTEASE HTPX"/>
    <property type="match status" value="1"/>
</dbReference>
<feature type="binding site" evidence="12">
    <location>
        <position position="134"/>
    </location>
    <ligand>
        <name>Zn(2+)</name>
        <dbReference type="ChEBI" id="CHEBI:29105"/>
        <note>catalytic</note>
    </ligand>
</feature>
<keyword evidence="10 12" id="KW-0482">Metalloprotease</keyword>
<evidence type="ECO:0000256" key="9">
    <source>
        <dbReference type="ARBA" id="ARBA00022989"/>
    </source>
</evidence>
<dbReference type="EMBL" id="CP053661">
    <property type="protein sequence ID" value="QKD84016.1"/>
    <property type="molecule type" value="Genomic_DNA"/>
</dbReference>
<evidence type="ECO:0000259" key="13">
    <source>
        <dbReference type="Pfam" id="PF01435"/>
    </source>
</evidence>
<dbReference type="Pfam" id="PF01435">
    <property type="entry name" value="Peptidase_M48"/>
    <property type="match status" value="1"/>
</dbReference>
<comment type="similarity">
    <text evidence="2 12">Belongs to the peptidase M48B family.</text>
</comment>
<evidence type="ECO:0000256" key="10">
    <source>
        <dbReference type="ARBA" id="ARBA00023049"/>
    </source>
</evidence>
<feature type="transmembrane region" description="Helical" evidence="12">
    <location>
        <begin position="182"/>
        <end position="202"/>
    </location>
</feature>
<name>A0A6M8BHZ5_9CYAN</name>
<evidence type="ECO:0000313" key="14">
    <source>
        <dbReference type="EMBL" id="QKD84016.1"/>
    </source>
</evidence>
<comment type="cofactor">
    <cofactor evidence="12">
        <name>Zn(2+)</name>
        <dbReference type="ChEBI" id="CHEBI:29105"/>
    </cofactor>
    <text evidence="12">Binds 1 zinc ion per subunit.</text>
</comment>
<keyword evidence="7 12" id="KW-0378">Hydrolase</keyword>
<feature type="binding site" evidence="12">
    <location>
        <position position="207"/>
    </location>
    <ligand>
        <name>Zn(2+)</name>
        <dbReference type="ChEBI" id="CHEBI:29105"/>
        <note>catalytic</note>
    </ligand>
</feature>
<dbReference type="AlphaFoldDB" id="A0A6M8BHZ5"/>
<dbReference type="GO" id="GO:0005886">
    <property type="term" value="C:plasma membrane"/>
    <property type="evidence" value="ECO:0007669"/>
    <property type="project" value="UniProtKB-SubCell"/>
</dbReference>
<dbReference type="PANTHER" id="PTHR43221:SF1">
    <property type="entry name" value="PROTEASE HTPX"/>
    <property type="match status" value="1"/>
</dbReference>
<dbReference type="CDD" id="cd07336">
    <property type="entry name" value="M48B_HtpX_like"/>
    <property type="match status" value="1"/>
</dbReference>
<evidence type="ECO:0000256" key="7">
    <source>
        <dbReference type="ARBA" id="ARBA00022801"/>
    </source>
</evidence>
<keyword evidence="6 12" id="KW-0479">Metal-binding</keyword>
<feature type="transmembrane region" description="Helical" evidence="12">
    <location>
        <begin position="7"/>
        <end position="24"/>
    </location>
</feature>
<sequence>MNQVKTLALLSLLSGLLVGIGWMLGGSSGALIGLAIAAFTNLMSWYSSDKIALAAYQAQPITEAEAPGLYAMVRRLCERADLPMPRIFVIPSPGANAFATGRDPEHAAIAVTQGIVQMLTEPELEAVIAHELSHVRNRDTLTQAVAATVAGAISWLAQMMQYSLMFGGMGSRDEREGGGNPLGLLFTVLLAPLAASVIQMAISRTREFEADAGSARMTGNPRALVSALQKLEASARQMPLRTNPAFEPLLIMNAIPQQFLSSLFSTHPTTEARIENLLRVEQELLAAGDSATLKSSGL</sequence>
<feature type="transmembrane region" description="Helical" evidence="12">
    <location>
        <begin position="30"/>
        <end position="47"/>
    </location>
</feature>
<protein>
    <recommendedName>
        <fullName evidence="12">Protease HtpX homolog</fullName>
        <ecNumber evidence="12">3.4.24.-</ecNumber>
    </recommendedName>
</protein>
<evidence type="ECO:0000313" key="15">
    <source>
        <dbReference type="Proteomes" id="UP000505210"/>
    </source>
</evidence>
<gene>
    <name evidence="12" type="primary">htpX</name>
    <name evidence="14" type="ORF">HPC62_19095</name>
</gene>
<feature type="binding site" evidence="12">
    <location>
        <position position="130"/>
    </location>
    <ligand>
        <name>Zn(2+)</name>
        <dbReference type="ChEBI" id="CHEBI:29105"/>
        <note>catalytic</note>
    </ligand>
</feature>
<accession>A0A6M8BHZ5</accession>
<evidence type="ECO:0000256" key="2">
    <source>
        <dbReference type="ARBA" id="ARBA00009779"/>
    </source>
</evidence>
<dbReference type="InterPro" id="IPR050083">
    <property type="entry name" value="HtpX_protease"/>
</dbReference>
<feature type="active site" evidence="12">
    <location>
        <position position="131"/>
    </location>
</feature>
<comment type="subcellular location">
    <subcellularLocation>
        <location evidence="1 12">Cell membrane</location>
        <topology evidence="1 12">Multi-pass membrane protein</topology>
    </subcellularLocation>
</comment>
<organism evidence="14 15">
    <name type="scientific">Thermoleptolyngbya sichuanensis A183</name>
    <dbReference type="NCBI Taxonomy" id="2737172"/>
    <lineage>
        <taxon>Bacteria</taxon>
        <taxon>Bacillati</taxon>
        <taxon>Cyanobacteriota</taxon>
        <taxon>Cyanophyceae</taxon>
        <taxon>Oculatellales</taxon>
        <taxon>Oculatellaceae</taxon>
        <taxon>Thermoleptolyngbya</taxon>
        <taxon>Thermoleptolyngbya sichuanensis</taxon>
    </lineage>
</organism>
<keyword evidence="3 12" id="KW-1003">Cell membrane</keyword>
<evidence type="ECO:0000256" key="4">
    <source>
        <dbReference type="ARBA" id="ARBA00022670"/>
    </source>
</evidence>
<evidence type="ECO:0000256" key="8">
    <source>
        <dbReference type="ARBA" id="ARBA00022833"/>
    </source>
</evidence>
<evidence type="ECO:0000256" key="1">
    <source>
        <dbReference type="ARBA" id="ARBA00004651"/>
    </source>
</evidence>
<keyword evidence="15" id="KW-1185">Reference proteome</keyword>
<dbReference type="Gene3D" id="3.30.2010.10">
    <property type="entry name" value="Metalloproteases ('zincins'), catalytic domain"/>
    <property type="match status" value="1"/>
</dbReference>
<dbReference type="Proteomes" id="UP000505210">
    <property type="component" value="Chromosome"/>
</dbReference>
<evidence type="ECO:0000256" key="6">
    <source>
        <dbReference type="ARBA" id="ARBA00022723"/>
    </source>
</evidence>
<dbReference type="HAMAP" id="MF_00188">
    <property type="entry name" value="Pept_M48_protease_HtpX"/>
    <property type="match status" value="1"/>
</dbReference>
<dbReference type="RefSeq" id="WP_172358085.1">
    <property type="nucleotide sequence ID" value="NZ_CP053661.1"/>
</dbReference>
<evidence type="ECO:0000256" key="5">
    <source>
        <dbReference type="ARBA" id="ARBA00022692"/>
    </source>
</evidence>
<dbReference type="KEGG" id="theu:HPC62_19095"/>
<dbReference type="EC" id="3.4.24.-" evidence="12"/>
<feature type="transmembrane region" description="Helical" evidence="12">
    <location>
        <begin position="144"/>
        <end position="162"/>
    </location>
</feature>
<keyword evidence="4 12" id="KW-0645">Protease</keyword>
<keyword evidence="5 12" id="KW-0812">Transmembrane</keyword>
<proteinExistence type="inferred from homology"/>
<dbReference type="GO" id="GO:0006508">
    <property type="term" value="P:proteolysis"/>
    <property type="evidence" value="ECO:0007669"/>
    <property type="project" value="UniProtKB-KW"/>
</dbReference>
<evidence type="ECO:0000256" key="11">
    <source>
        <dbReference type="ARBA" id="ARBA00023136"/>
    </source>
</evidence>
<dbReference type="InterPro" id="IPR022919">
    <property type="entry name" value="Pept_M48_protease_HtpX"/>
</dbReference>
<dbReference type="InterPro" id="IPR001915">
    <property type="entry name" value="Peptidase_M48"/>
</dbReference>
<evidence type="ECO:0000256" key="3">
    <source>
        <dbReference type="ARBA" id="ARBA00022475"/>
    </source>
</evidence>
<feature type="domain" description="Peptidase M48" evidence="13">
    <location>
        <begin position="65"/>
        <end position="279"/>
    </location>
</feature>